<dbReference type="EMBL" id="JBGEDP010000001">
    <property type="protein sequence ID" value="MEY8015266.1"/>
    <property type="molecule type" value="Genomic_DNA"/>
</dbReference>
<protein>
    <submittedName>
        <fullName evidence="1">Uncharacterized protein</fullName>
    </submittedName>
</protein>
<organism evidence="1 2">
    <name type="scientific">Mycobacterium servetii</name>
    <dbReference type="NCBI Taxonomy" id="3237418"/>
    <lineage>
        <taxon>Bacteria</taxon>
        <taxon>Bacillati</taxon>
        <taxon>Actinomycetota</taxon>
        <taxon>Actinomycetes</taxon>
        <taxon>Mycobacteriales</taxon>
        <taxon>Mycobacteriaceae</taxon>
        <taxon>Mycobacterium</taxon>
    </lineage>
</organism>
<keyword evidence="2" id="KW-1185">Reference proteome</keyword>
<reference evidence="1 2" key="1">
    <citation type="submission" date="2024-08" db="EMBL/GenBank/DDBJ databases">
        <title>Mycobacterium servetensis sp. nov., a novel rapid-growing mycobacterial species recovered from a human patient in Zaragoza, Spain.</title>
        <authorList>
            <person name="Tristancho-Baro A.I."/>
            <person name="Buenestado-Serrano S."/>
            <person name="Garcia De Viedma D."/>
            <person name="Milagro-Beamonte A."/>
            <person name="Burillo N."/>
            <person name="Sanz S."/>
            <person name="Lopez-Calleja A.I."/>
            <person name="Penas-Utrilla D."/>
            <person name="Guardingo M."/>
            <person name="Garcia M.J."/>
            <person name="Vinuelas-Bayon J."/>
        </authorList>
    </citation>
    <scope>NUCLEOTIDE SEQUENCE [LARGE SCALE GENOMIC DNA]</scope>
    <source>
        <strain evidence="2">HUMS_12744610</strain>
    </source>
</reference>
<evidence type="ECO:0000313" key="1">
    <source>
        <dbReference type="EMBL" id="MEY8015266.1"/>
    </source>
</evidence>
<name>A0ABV4C1E1_9MYCO</name>
<dbReference type="Proteomes" id="UP001564760">
    <property type="component" value="Unassembled WGS sequence"/>
</dbReference>
<accession>A0ABV4C1E1</accession>
<sequence>MDDALCRVLDLSNPSVYADRLRSIGEVTRCYPISDSLGRTQQATIVSEPGM</sequence>
<gene>
    <name evidence="1" type="ORF">AB8998_09690</name>
</gene>
<proteinExistence type="predicted"/>
<dbReference type="RefSeq" id="WP_369737693.1">
    <property type="nucleotide sequence ID" value="NZ_JBGEDP010000001.1"/>
</dbReference>
<comment type="caution">
    <text evidence="1">The sequence shown here is derived from an EMBL/GenBank/DDBJ whole genome shotgun (WGS) entry which is preliminary data.</text>
</comment>
<evidence type="ECO:0000313" key="2">
    <source>
        <dbReference type="Proteomes" id="UP001564760"/>
    </source>
</evidence>